<evidence type="ECO:0000256" key="5">
    <source>
        <dbReference type="ARBA" id="ARBA00023242"/>
    </source>
</evidence>
<feature type="domain" description="Macro" evidence="9">
    <location>
        <begin position="113"/>
        <end position="287"/>
    </location>
</feature>
<dbReference type="SMART" id="SM00506">
    <property type="entry name" value="A1pp"/>
    <property type="match status" value="2"/>
</dbReference>
<keyword evidence="2 7" id="KW-0328">Glycosyltransferase</keyword>
<keyword evidence="11" id="KW-1185">Reference proteome</keyword>
<evidence type="ECO:0000313" key="10">
    <source>
        <dbReference type="EMBL" id="CAK8680001.1"/>
    </source>
</evidence>
<evidence type="ECO:0000313" key="11">
    <source>
        <dbReference type="Proteomes" id="UP001642483"/>
    </source>
</evidence>
<keyword evidence="4 7" id="KW-0520">NAD</keyword>
<evidence type="ECO:0000256" key="4">
    <source>
        <dbReference type="ARBA" id="ARBA00023027"/>
    </source>
</evidence>
<dbReference type="InterPro" id="IPR002589">
    <property type="entry name" value="Macro_dom"/>
</dbReference>
<protein>
    <recommendedName>
        <fullName evidence="7">Poly [ADP-ribose] polymerase</fullName>
        <shortName evidence="7">PARP</shortName>
        <ecNumber evidence="7">2.4.2.-</ecNumber>
    </recommendedName>
</protein>
<dbReference type="Gene3D" id="3.40.220.10">
    <property type="entry name" value="Leucine Aminopeptidase, subunit E, domain 1"/>
    <property type="match status" value="2"/>
</dbReference>
<dbReference type="EC" id="2.4.2.-" evidence="7"/>
<accession>A0ABP0FMR7</accession>
<proteinExistence type="inferred from homology"/>
<name>A0ABP0FMR7_CLALP</name>
<feature type="domain" description="Macro" evidence="9">
    <location>
        <begin position="293"/>
        <end position="472"/>
    </location>
</feature>
<evidence type="ECO:0000256" key="6">
    <source>
        <dbReference type="ARBA" id="ARBA00024347"/>
    </source>
</evidence>
<sequence>MSSSKTSRIIPCQATHSKWILAHITSYLSNIEVKPVETGVEICGSLEDVEPALAYLRQLKLTKIKLSFSNPGLTALFTSASWIRSKSQLEDDTKSTVAVKMDEATTKRINSVSDALIQARFGEIAVTVVHGDITNDNSDVIVNSVGGNFILSQGAQSAALLRKAGDKMQQQCQNNPFMKSPFLRVTNEGNLQCDYVIHLVSPSNEQQCQNRVKLALETAEKLNAVSIAIPAIGTGIMELNCATVAKSISKAIEEFASTNPRSVKAIKLVIFQSSMLSTFLQNTLILKDVETQFKDRSELSYKNISVSVIQGDITSDNPDAIVNGAFTKLLSDDFDLSRGAISAALLRKAGNSMQDQCNQDPVAKSQFLRVTNKGNLSCKFVIHIVTPGTLSEHHDRMVMALEQAEKLKVSSLAIPALGTGKVGLSVENVASCMSGAFEKFAATNPTYVRQIKVVVFQKNMIKAFRANILLKKEILKRGKREKLLAQTYLKSVTKNEDVEIEITCNSQQLSKTAKEKLQLFMDQNVLRKVVKENLSNMENQDYIDIILKAVDLNVSVIFSEINSEIIVHGLKKAVVEMEAFIEKVMSEAKDARALSKTSLWKWGVPHQHFQLLPLRTSFAIEDNHKKIKDEKFSLPLFGSEIIIDLVSHNFQFLTLSGKLKRISSMAEDLPPEWTAMLGESWLKVSLDPTSYDYKRIEQKFMESKPAIQNLVKIERVQNPALYRQYELKKKHTERCMLSDSPAERELFHGTRSADEIYKHGFDRGFAGKNATLYGKGTYFHVNSSYSVRYSTVNNPSTKHMFLARVLTGNFCSGNSGLRAAPICPDTNRAFDSVVNDVKTPSIFVVFKDSSAYPSYLITFT</sequence>
<reference evidence="10 11" key="1">
    <citation type="submission" date="2024-02" db="EMBL/GenBank/DDBJ databases">
        <authorList>
            <person name="Daric V."/>
            <person name="Darras S."/>
        </authorList>
    </citation>
    <scope>NUCLEOTIDE SEQUENCE [LARGE SCALE GENOMIC DNA]</scope>
</reference>
<feature type="domain" description="PARP catalytic" evidence="8">
    <location>
        <begin position="669"/>
        <end position="860"/>
    </location>
</feature>
<evidence type="ECO:0000256" key="2">
    <source>
        <dbReference type="ARBA" id="ARBA00022676"/>
    </source>
</evidence>
<evidence type="ECO:0000259" key="9">
    <source>
        <dbReference type="PROSITE" id="PS51154"/>
    </source>
</evidence>
<evidence type="ECO:0000256" key="3">
    <source>
        <dbReference type="ARBA" id="ARBA00022679"/>
    </source>
</evidence>
<dbReference type="PANTHER" id="PTHR14453">
    <property type="entry name" value="PARP/ZINC FINGER CCCH TYPE DOMAIN CONTAINING PROTEIN"/>
    <property type="match status" value="1"/>
</dbReference>
<comment type="subcellular location">
    <subcellularLocation>
        <location evidence="1">Nucleus</location>
    </subcellularLocation>
</comment>
<gene>
    <name evidence="10" type="ORF">CVLEPA_LOCUS10236</name>
</gene>
<dbReference type="SUPFAM" id="SSF56399">
    <property type="entry name" value="ADP-ribosylation"/>
    <property type="match status" value="1"/>
</dbReference>
<comment type="caution">
    <text evidence="10">The sequence shown here is derived from an EMBL/GenBank/DDBJ whole genome shotgun (WGS) entry which is preliminary data.</text>
</comment>
<comment type="similarity">
    <text evidence="6">Belongs to the ARTD/PARP family.</text>
</comment>
<dbReference type="Proteomes" id="UP001642483">
    <property type="component" value="Unassembled WGS sequence"/>
</dbReference>
<dbReference type="PROSITE" id="PS51154">
    <property type="entry name" value="MACRO"/>
    <property type="match status" value="2"/>
</dbReference>
<evidence type="ECO:0000256" key="1">
    <source>
        <dbReference type="ARBA" id="ARBA00004123"/>
    </source>
</evidence>
<dbReference type="Pfam" id="PF01661">
    <property type="entry name" value="Macro"/>
    <property type="match status" value="2"/>
</dbReference>
<dbReference type="InterPro" id="IPR012317">
    <property type="entry name" value="Poly(ADP-ribose)pol_cat_dom"/>
</dbReference>
<dbReference type="Gene3D" id="3.90.228.10">
    <property type="match status" value="1"/>
</dbReference>
<dbReference type="InterPro" id="IPR052056">
    <property type="entry name" value="Mono-ARTD/PARP"/>
</dbReference>
<dbReference type="PROSITE" id="PS51059">
    <property type="entry name" value="PARP_CATALYTIC"/>
    <property type="match status" value="1"/>
</dbReference>
<evidence type="ECO:0000256" key="7">
    <source>
        <dbReference type="RuleBase" id="RU362114"/>
    </source>
</evidence>
<keyword evidence="5" id="KW-0539">Nucleus</keyword>
<dbReference type="Pfam" id="PF00644">
    <property type="entry name" value="PARP"/>
    <property type="match status" value="1"/>
</dbReference>
<dbReference type="InterPro" id="IPR043472">
    <property type="entry name" value="Macro_dom-like"/>
</dbReference>
<evidence type="ECO:0000259" key="8">
    <source>
        <dbReference type="PROSITE" id="PS51059"/>
    </source>
</evidence>
<dbReference type="SUPFAM" id="SSF52949">
    <property type="entry name" value="Macro domain-like"/>
    <property type="match status" value="2"/>
</dbReference>
<organism evidence="10 11">
    <name type="scientific">Clavelina lepadiformis</name>
    <name type="common">Light-bulb sea squirt</name>
    <name type="synonym">Ascidia lepadiformis</name>
    <dbReference type="NCBI Taxonomy" id="159417"/>
    <lineage>
        <taxon>Eukaryota</taxon>
        <taxon>Metazoa</taxon>
        <taxon>Chordata</taxon>
        <taxon>Tunicata</taxon>
        <taxon>Ascidiacea</taxon>
        <taxon>Aplousobranchia</taxon>
        <taxon>Clavelinidae</taxon>
        <taxon>Clavelina</taxon>
    </lineage>
</organism>
<keyword evidence="3 7" id="KW-0808">Transferase</keyword>
<dbReference type="PANTHER" id="PTHR14453:SF67">
    <property type="entry name" value="POLY [ADP-RIBOSE] POLYMERASE"/>
    <property type="match status" value="1"/>
</dbReference>
<dbReference type="EMBL" id="CAWYQH010000068">
    <property type="protein sequence ID" value="CAK8680001.1"/>
    <property type="molecule type" value="Genomic_DNA"/>
</dbReference>
<dbReference type="CDD" id="cd01439">
    <property type="entry name" value="TCCD_inducible_PARP_like"/>
    <property type="match status" value="1"/>
</dbReference>